<evidence type="ECO:0000313" key="5">
    <source>
        <dbReference type="EMBL" id="PIU41483.1"/>
    </source>
</evidence>
<feature type="active site" description="Proton acceptor" evidence="4">
    <location>
        <position position="69"/>
    </location>
</feature>
<accession>A0A2J0L086</accession>
<dbReference type="PANTHER" id="PTHR43213">
    <property type="entry name" value="BIFUNCTIONAL DTTP/UTP PYROPHOSPHATASE/METHYLTRANSFERASE PROTEIN-RELATED"/>
    <property type="match status" value="1"/>
</dbReference>
<gene>
    <name evidence="5" type="primary">maf</name>
    <name evidence="5" type="ORF">COS99_05095</name>
</gene>
<proteinExistence type="inferred from homology"/>
<dbReference type="NCBIfam" id="TIGR00172">
    <property type="entry name" value="maf"/>
    <property type="match status" value="1"/>
</dbReference>
<dbReference type="InterPro" id="IPR003697">
    <property type="entry name" value="Maf-like"/>
</dbReference>
<evidence type="ECO:0000256" key="2">
    <source>
        <dbReference type="ARBA" id="ARBA00022801"/>
    </source>
</evidence>
<name>A0A2J0L086_9BACT</name>
<dbReference type="InterPro" id="IPR029001">
    <property type="entry name" value="ITPase-like_fam"/>
</dbReference>
<comment type="function">
    <text evidence="4">Nucleoside triphosphate pyrophosphatase. May have a dual role in cell division arrest and in preventing the incorporation of modified nucleotides into cellular nucleic acids.</text>
</comment>
<dbReference type="AlphaFoldDB" id="A0A2J0L086"/>
<keyword evidence="3 4" id="KW-0546">Nucleotide metabolism</keyword>
<dbReference type="PANTHER" id="PTHR43213:SF5">
    <property type="entry name" value="BIFUNCTIONAL DTTP_UTP PYROPHOSPHATASE_METHYLTRANSFERASE PROTEIN-RELATED"/>
    <property type="match status" value="1"/>
</dbReference>
<comment type="similarity">
    <text evidence="4">Belongs to the Maf family.</text>
</comment>
<dbReference type="Gene3D" id="3.90.950.10">
    <property type="match status" value="1"/>
</dbReference>
<protein>
    <recommendedName>
        <fullName evidence="4">Nucleoside triphosphate pyrophosphatase</fullName>
        <ecNumber evidence="4">3.6.1.9</ecNumber>
    </recommendedName>
    <alternativeName>
        <fullName evidence="4">Nucleotide pyrophosphatase</fullName>
        <shortName evidence="4">Nucleotide PPase</shortName>
    </alternativeName>
</protein>
<reference evidence="5 6" key="1">
    <citation type="submission" date="2017-09" db="EMBL/GenBank/DDBJ databases">
        <title>Depth-based differentiation of microbial function through sediment-hosted aquifers and enrichment of novel symbionts in the deep terrestrial subsurface.</title>
        <authorList>
            <person name="Probst A.J."/>
            <person name="Ladd B."/>
            <person name="Jarett J.K."/>
            <person name="Geller-Mcgrath D.E."/>
            <person name="Sieber C.M."/>
            <person name="Emerson J.B."/>
            <person name="Anantharaman K."/>
            <person name="Thomas B.C."/>
            <person name="Malmstrom R."/>
            <person name="Stieglmeier M."/>
            <person name="Klingl A."/>
            <person name="Woyke T."/>
            <person name="Ryan C.M."/>
            <person name="Banfield J.F."/>
        </authorList>
    </citation>
    <scope>NUCLEOTIDE SEQUENCE [LARGE SCALE GENOMIC DNA]</scope>
    <source>
        <strain evidence="5">CG07_land_8_20_14_0_80_42_15</strain>
    </source>
</reference>
<comment type="catalytic activity">
    <reaction evidence="4">
        <text>a 2'-deoxyribonucleoside 5'-triphosphate + H2O = a 2'-deoxyribonucleoside 5'-phosphate + diphosphate + H(+)</text>
        <dbReference type="Rhea" id="RHEA:44644"/>
        <dbReference type="ChEBI" id="CHEBI:15377"/>
        <dbReference type="ChEBI" id="CHEBI:15378"/>
        <dbReference type="ChEBI" id="CHEBI:33019"/>
        <dbReference type="ChEBI" id="CHEBI:61560"/>
        <dbReference type="ChEBI" id="CHEBI:65317"/>
        <dbReference type="EC" id="3.6.1.9"/>
    </reaction>
</comment>
<dbReference type="PIRSF" id="PIRSF006305">
    <property type="entry name" value="Maf"/>
    <property type="match status" value="1"/>
</dbReference>
<sequence>MRKIILASRSKARQKLLKQIGLKFQVVGSRVKEKRILKKGCGDLVVENALMKARDAAKKIDSGIVIAADTVVLVGTKIIGKPKDLKDAFSTLKILSKEPQWVYSGLAVIDIDNKKTFTDYDKTKVYMYRLSDEDIKNYFKQTSPMDKAGSFDIQGMGGMFIDRIEGCFYNVVGLPLAKLVRILKKVNVDIFKLRMRKGKRR</sequence>
<comment type="cofactor">
    <cofactor evidence="1 4">
        <name>a divalent metal cation</name>
        <dbReference type="ChEBI" id="CHEBI:60240"/>
    </cofactor>
</comment>
<dbReference type="EMBL" id="PEWV01000053">
    <property type="protein sequence ID" value="PIU41483.1"/>
    <property type="molecule type" value="Genomic_DNA"/>
</dbReference>
<dbReference type="Pfam" id="PF02545">
    <property type="entry name" value="Maf"/>
    <property type="match status" value="1"/>
</dbReference>
<dbReference type="HAMAP" id="MF_00528">
    <property type="entry name" value="Maf"/>
    <property type="match status" value="1"/>
</dbReference>
<comment type="catalytic activity">
    <reaction evidence="4">
        <text>a ribonucleoside 5'-triphosphate + H2O = a ribonucleoside 5'-phosphate + diphosphate + H(+)</text>
        <dbReference type="Rhea" id="RHEA:23996"/>
        <dbReference type="ChEBI" id="CHEBI:15377"/>
        <dbReference type="ChEBI" id="CHEBI:15378"/>
        <dbReference type="ChEBI" id="CHEBI:33019"/>
        <dbReference type="ChEBI" id="CHEBI:58043"/>
        <dbReference type="ChEBI" id="CHEBI:61557"/>
        <dbReference type="EC" id="3.6.1.9"/>
    </reaction>
</comment>
<dbReference type="GO" id="GO:0047429">
    <property type="term" value="F:nucleoside triphosphate diphosphatase activity"/>
    <property type="evidence" value="ECO:0007669"/>
    <property type="project" value="UniProtKB-EC"/>
</dbReference>
<comment type="subcellular location">
    <subcellularLocation>
        <location evidence="4">Cytoplasm</location>
    </subcellularLocation>
</comment>
<dbReference type="Proteomes" id="UP000230052">
    <property type="component" value="Unassembled WGS sequence"/>
</dbReference>
<keyword evidence="4" id="KW-0963">Cytoplasm</keyword>
<evidence type="ECO:0000313" key="6">
    <source>
        <dbReference type="Proteomes" id="UP000230052"/>
    </source>
</evidence>
<organism evidence="5 6">
    <name type="scientific">Candidatus Aquitaenariimonas noxiae</name>
    <dbReference type="NCBI Taxonomy" id="1974741"/>
    <lineage>
        <taxon>Bacteria</taxon>
        <taxon>Pseudomonadati</taxon>
        <taxon>Candidatus Omnitrophota</taxon>
        <taxon>Candidatus Aquitaenariimonas</taxon>
    </lineage>
</organism>
<evidence type="ECO:0000256" key="4">
    <source>
        <dbReference type="HAMAP-Rule" id="MF_00528"/>
    </source>
</evidence>
<keyword evidence="2 4" id="KW-0378">Hydrolase</keyword>
<evidence type="ECO:0000256" key="1">
    <source>
        <dbReference type="ARBA" id="ARBA00001968"/>
    </source>
</evidence>
<comment type="caution">
    <text evidence="4">Lacks conserved residue(s) required for the propagation of feature annotation.</text>
</comment>
<dbReference type="GO" id="GO:0009117">
    <property type="term" value="P:nucleotide metabolic process"/>
    <property type="evidence" value="ECO:0007669"/>
    <property type="project" value="UniProtKB-KW"/>
</dbReference>
<dbReference type="EC" id="3.6.1.9" evidence="4"/>
<evidence type="ECO:0000256" key="3">
    <source>
        <dbReference type="ARBA" id="ARBA00023080"/>
    </source>
</evidence>
<dbReference type="SUPFAM" id="SSF52972">
    <property type="entry name" value="ITPase-like"/>
    <property type="match status" value="1"/>
</dbReference>
<dbReference type="GO" id="GO:0005737">
    <property type="term" value="C:cytoplasm"/>
    <property type="evidence" value="ECO:0007669"/>
    <property type="project" value="UniProtKB-SubCell"/>
</dbReference>
<dbReference type="CDD" id="cd00555">
    <property type="entry name" value="Maf"/>
    <property type="match status" value="1"/>
</dbReference>
<comment type="caution">
    <text evidence="5">The sequence shown here is derived from an EMBL/GenBank/DDBJ whole genome shotgun (WGS) entry which is preliminary data.</text>
</comment>